<feature type="non-terminal residue" evidence="2">
    <location>
        <position position="116"/>
    </location>
</feature>
<protein>
    <recommendedName>
        <fullName evidence="1">Heparinase II/III-like C-terminal domain-containing protein</fullName>
    </recommendedName>
</protein>
<feature type="domain" description="Heparinase II/III-like C-terminal" evidence="1">
    <location>
        <begin position="8"/>
        <end position="67"/>
    </location>
</feature>
<evidence type="ECO:0000313" key="2">
    <source>
        <dbReference type="EMBL" id="SVB64576.1"/>
    </source>
</evidence>
<gene>
    <name evidence="2" type="ORF">METZ01_LOCUS217430</name>
</gene>
<dbReference type="Pfam" id="PF07940">
    <property type="entry name" value="Hepar_II_III_C"/>
    <property type="match status" value="1"/>
</dbReference>
<reference evidence="2" key="1">
    <citation type="submission" date="2018-05" db="EMBL/GenBank/DDBJ databases">
        <authorList>
            <person name="Lanie J.A."/>
            <person name="Ng W.-L."/>
            <person name="Kazmierczak K.M."/>
            <person name="Andrzejewski T.M."/>
            <person name="Davidsen T.M."/>
            <person name="Wayne K.J."/>
            <person name="Tettelin H."/>
            <person name="Glass J.I."/>
            <person name="Rusch D."/>
            <person name="Podicherti R."/>
            <person name="Tsui H.-C.T."/>
            <person name="Winkler M.E."/>
        </authorList>
    </citation>
    <scope>NUCLEOTIDE SEQUENCE</scope>
</reference>
<dbReference type="InterPro" id="IPR012480">
    <property type="entry name" value="Hepar_II_III_C"/>
</dbReference>
<evidence type="ECO:0000259" key="1">
    <source>
        <dbReference type="Pfam" id="PF07940"/>
    </source>
</evidence>
<dbReference type="GO" id="GO:0016829">
    <property type="term" value="F:lyase activity"/>
    <property type="evidence" value="ECO:0007669"/>
    <property type="project" value="InterPro"/>
</dbReference>
<dbReference type="Gene3D" id="2.70.98.70">
    <property type="match status" value="1"/>
</dbReference>
<dbReference type="EMBL" id="UINC01050972">
    <property type="protein sequence ID" value="SVB64576.1"/>
    <property type="molecule type" value="Genomic_DNA"/>
</dbReference>
<sequence length="116" mass="13087">VFSKAGSAKVNHTHPDAGQIEIHGHARPLIVDLGSVPYPDSDARRYYHFSSEGHNQINVAGRPQRWDLEHEAHCTHSAFDDELGGWWQIDLTDLHESVQNVRRTVVHLLPNIVVVL</sequence>
<dbReference type="AlphaFoldDB" id="A0A382FN70"/>
<name>A0A382FN70_9ZZZZ</name>
<feature type="non-terminal residue" evidence="2">
    <location>
        <position position="1"/>
    </location>
</feature>
<organism evidence="2">
    <name type="scientific">marine metagenome</name>
    <dbReference type="NCBI Taxonomy" id="408172"/>
    <lineage>
        <taxon>unclassified sequences</taxon>
        <taxon>metagenomes</taxon>
        <taxon>ecological metagenomes</taxon>
    </lineage>
</organism>
<proteinExistence type="predicted"/>
<accession>A0A382FN70</accession>